<dbReference type="HOGENOM" id="CLU_003921_3_1_1"/>
<proteinExistence type="predicted"/>
<protein>
    <submittedName>
        <fullName evidence="1">Uncharacterized protein</fullName>
    </submittedName>
</protein>
<keyword evidence="2" id="KW-1185">Reference proteome</keyword>
<dbReference type="AlphaFoldDB" id="A0A0C3DC34"/>
<organism evidence="1 2">
    <name type="scientific">Scleroderma citrinum Foug A</name>
    <dbReference type="NCBI Taxonomy" id="1036808"/>
    <lineage>
        <taxon>Eukaryota</taxon>
        <taxon>Fungi</taxon>
        <taxon>Dikarya</taxon>
        <taxon>Basidiomycota</taxon>
        <taxon>Agaricomycotina</taxon>
        <taxon>Agaricomycetes</taxon>
        <taxon>Agaricomycetidae</taxon>
        <taxon>Boletales</taxon>
        <taxon>Sclerodermatineae</taxon>
        <taxon>Sclerodermataceae</taxon>
        <taxon>Scleroderma</taxon>
    </lineage>
</organism>
<dbReference type="Proteomes" id="UP000053989">
    <property type="component" value="Unassembled WGS sequence"/>
</dbReference>
<reference evidence="2" key="2">
    <citation type="submission" date="2015-01" db="EMBL/GenBank/DDBJ databases">
        <title>Evolutionary Origins and Diversification of the Mycorrhizal Mutualists.</title>
        <authorList>
            <consortium name="DOE Joint Genome Institute"/>
            <consortium name="Mycorrhizal Genomics Consortium"/>
            <person name="Kohler A."/>
            <person name="Kuo A."/>
            <person name="Nagy L.G."/>
            <person name="Floudas D."/>
            <person name="Copeland A."/>
            <person name="Barry K.W."/>
            <person name="Cichocki N."/>
            <person name="Veneault-Fourrey C."/>
            <person name="LaButti K."/>
            <person name="Lindquist E.A."/>
            <person name="Lipzen A."/>
            <person name="Lundell T."/>
            <person name="Morin E."/>
            <person name="Murat C."/>
            <person name="Riley R."/>
            <person name="Ohm R."/>
            <person name="Sun H."/>
            <person name="Tunlid A."/>
            <person name="Henrissat B."/>
            <person name="Grigoriev I.V."/>
            <person name="Hibbett D.S."/>
            <person name="Martin F."/>
        </authorList>
    </citation>
    <scope>NUCLEOTIDE SEQUENCE [LARGE SCALE GENOMIC DNA]</scope>
    <source>
        <strain evidence="2">Foug A</strain>
    </source>
</reference>
<accession>A0A0C3DC34</accession>
<gene>
    <name evidence="1" type="ORF">SCLCIDRAFT_92469</name>
</gene>
<evidence type="ECO:0000313" key="2">
    <source>
        <dbReference type="Proteomes" id="UP000053989"/>
    </source>
</evidence>
<reference evidence="1 2" key="1">
    <citation type="submission" date="2014-04" db="EMBL/GenBank/DDBJ databases">
        <authorList>
            <consortium name="DOE Joint Genome Institute"/>
            <person name="Kuo A."/>
            <person name="Kohler A."/>
            <person name="Nagy L.G."/>
            <person name="Floudas D."/>
            <person name="Copeland A."/>
            <person name="Barry K.W."/>
            <person name="Cichocki N."/>
            <person name="Veneault-Fourrey C."/>
            <person name="LaButti K."/>
            <person name="Lindquist E.A."/>
            <person name="Lipzen A."/>
            <person name="Lundell T."/>
            <person name="Morin E."/>
            <person name="Murat C."/>
            <person name="Sun H."/>
            <person name="Tunlid A."/>
            <person name="Henrissat B."/>
            <person name="Grigoriev I.V."/>
            <person name="Hibbett D.S."/>
            <person name="Martin F."/>
            <person name="Nordberg H.P."/>
            <person name="Cantor M.N."/>
            <person name="Hua S.X."/>
        </authorList>
    </citation>
    <scope>NUCLEOTIDE SEQUENCE [LARGE SCALE GENOMIC DNA]</scope>
    <source>
        <strain evidence="1 2">Foug A</strain>
    </source>
</reference>
<name>A0A0C3DC34_9AGAM</name>
<sequence>MPCKGAPKAPTFSGNPYDVTDYLDDVAQLCKAFGAKKIKYALKYVLHEVAELWFHAAHYCKADWDAFGCLVMRFYPEVDANACHTCSALQCVIEQQVSILMTSRADLGAYLHKFESISLYLLHKEHLSESEWSCWFLDGFSPKFKSAFLHCLSLLDLNHHPEDPWTTDEILLQAKHIL</sequence>
<dbReference type="InParanoid" id="A0A0C3DC34"/>
<feature type="non-terminal residue" evidence="1">
    <location>
        <position position="178"/>
    </location>
</feature>
<dbReference type="STRING" id="1036808.A0A0C3DC34"/>
<evidence type="ECO:0000313" key="1">
    <source>
        <dbReference type="EMBL" id="KIM53611.1"/>
    </source>
</evidence>
<dbReference type="OrthoDB" id="3195134at2759"/>
<dbReference type="EMBL" id="KN822175">
    <property type="protein sequence ID" value="KIM53611.1"/>
    <property type="molecule type" value="Genomic_DNA"/>
</dbReference>